<dbReference type="InterPro" id="IPR052892">
    <property type="entry name" value="NA-targeting_endonuclease"/>
</dbReference>
<dbReference type="AlphaFoldDB" id="K8EEQ7"/>
<protein>
    <submittedName>
        <fullName evidence="2">HNH endonuclease</fullName>
    </submittedName>
</protein>
<dbReference type="OrthoDB" id="2127950at2759"/>
<keyword evidence="2" id="KW-0540">Nuclease</keyword>
<feature type="domain" description="HNH nuclease" evidence="1">
    <location>
        <begin position="144"/>
        <end position="197"/>
    </location>
</feature>
<evidence type="ECO:0000313" key="2">
    <source>
        <dbReference type="EMBL" id="CCO16506.1"/>
    </source>
</evidence>
<dbReference type="GO" id="GO:0004519">
    <property type="term" value="F:endonuclease activity"/>
    <property type="evidence" value="ECO:0007669"/>
    <property type="project" value="UniProtKB-KW"/>
</dbReference>
<evidence type="ECO:0000259" key="1">
    <source>
        <dbReference type="SMART" id="SM00507"/>
    </source>
</evidence>
<dbReference type="Pfam" id="PF14279">
    <property type="entry name" value="HNH_5"/>
    <property type="match status" value="1"/>
</dbReference>
<dbReference type="KEGG" id="bpg:Bathy05g02900"/>
<dbReference type="InterPro" id="IPR003615">
    <property type="entry name" value="HNH_nuc"/>
</dbReference>
<dbReference type="InterPro" id="IPR029471">
    <property type="entry name" value="HNH_5"/>
</dbReference>
<name>K8EEQ7_9CHLO</name>
<keyword evidence="2" id="KW-0378">Hydrolase</keyword>
<evidence type="ECO:0000313" key="3">
    <source>
        <dbReference type="Proteomes" id="UP000198341"/>
    </source>
</evidence>
<dbReference type="Proteomes" id="UP000198341">
    <property type="component" value="Chromosome 5"/>
</dbReference>
<dbReference type="Gene3D" id="1.10.30.50">
    <property type="match status" value="1"/>
</dbReference>
<accession>K8EEQ7</accession>
<dbReference type="GeneID" id="19015793"/>
<organism evidence="2 3">
    <name type="scientific">Bathycoccus prasinos</name>
    <dbReference type="NCBI Taxonomy" id="41875"/>
    <lineage>
        <taxon>Eukaryota</taxon>
        <taxon>Viridiplantae</taxon>
        <taxon>Chlorophyta</taxon>
        <taxon>Mamiellophyceae</taxon>
        <taxon>Mamiellales</taxon>
        <taxon>Bathycoccaceae</taxon>
        <taxon>Bathycoccus</taxon>
    </lineage>
</organism>
<keyword evidence="3" id="KW-1185">Reference proteome</keyword>
<dbReference type="PANTHER" id="PTHR33877">
    <property type="entry name" value="SLL1193 PROTEIN"/>
    <property type="match status" value="1"/>
</dbReference>
<gene>
    <name evidence="2" type="ORF">Bathy05g02900</name>
</gene>
<dbReference type="SMART" id="SM00507">
    <property type="entry name" value="HNHc"/>
    <property type="match status" value="1"/>
</dbReference>
<dbReference type="EMBL" id="FO082274">
    <property type="protein sequence ID" value="CCO16506.1"/>
    <property type="molecule type" value="Genomic_DNA"/>
</dbReference>
<keyword evidence="2" id="KW-0255">Endonuclease</keyword>
<dbReference type="CDD" id="cd00085">
    <property type="entry name" value="HNHc"/>
    <property type="match status" value="1"/>
</dbReference>
<dbReference type="STRING" id="41875.K8EEQ7"/>
<dbReference type="PANTHER" id="PTHR33877:SF2">
    <property type="entry name" value="OS07G0170200 PROTEIN"/>
    <property type="match status" value="1"/>
</dbReference>
<reference evidence="2 3" key="1">
    <citation type="submission" date="2011-10" db="EMBL/GenBank/DDBJ databases">
        <authorList>
            <person name="Genoscope - CEA"/>
        </authorList>
    </citation>
    <scope>NUCLEOTIDE SEQUENCE [LARGE SCALE GENOMIC DNA]</scope>
    <source>
        <strain evidence="2 3">RCC 1105</strain>
    </source>
</reference>
<sequence length="222" mass="25841">MSVLFKVFTLEQREVFEKHVLPKLWKRERVTLRRVNRESRVAMQTVLSAKDYQILAFSLDHVPTHINTIIQQTRKLEMVRYAHEHLHYSFSKGTANVAASIHYNNVDDCGILKYVVDNGAPVTLKTLHILNSCRFDEKIEWVALKRENVFIRDHHVCTYCGRRYASDDLTIDHILPRSKGGERSWTNLTTACATCNKRKGNELLKQEEIRTALGYLLINVKF</sequence>
<proteinExistence type="predicted"/>
<dbReference type="RefSeq" id="XP_007512948.1">
    <property type="nucleotide sequence ID" value="XM_007512886.1"/>
</dbReference>
<dbReference type="eggNOG" id="ENOG502QQI3">
    <property type="taxonomic scope" value="Eukaryota"/>
</dbReference>